<evidence type="ECO:0000256" key="5">
    <source>
        <dbReference type="ARBA" id="ARBA00023136"/>
    </source>
</evidence>
<name>A0A9W4GP47_9ACTN</name>
<sequence>MIGWLAVTSLMMGIFPVATTEILPIGLLAPIGGTFGVSDGTAGLMMTLPGILAAVAAPIVTVATGRTDRRVMLCVLMLVLALADVLAAAAPSYWVILVSRALAGLVIGGFWPIGASLASRLMPEGQVGRATAVIFSAVPLGSVLGVPAGVFIGDLAGWRTAFITMGILTLT</sequence>
<feature type="transmembrane region" description="Helical" evidence="6">
    <location>
        <begin position="44"/>
        <end position="64"/>
    </location>
</feature>
<feature type="transmembrane region" description="Helical" evidence="6">
    <location>
        <begin position="96"/>
        <end position="118"/>
    </location>
</feature>
<evidence type="ECO:0000256" key="2">
    <source>
        <dbReference type="ARBA" id="ARBA00022475"/>
    </source>
</evidence>
<accession>A0A9W4GP47</accession>
<comment type="caution">
    <text evidence="8">The sequence shown here is derived from an EMBL/GenBank/DDBJ whole genome shotgun (WGS) entry which is preliminary data.</text>
</comment>
<dbReference type="PANTHER" id="PTHR43124:SF3">
    <property type="entry name" value="CHLORAMPHENICOL EFFLUX PUMP RV0191"/>
    <property type="match status" value="1"/>
</dbReference>
<comment type="subcellular location">
    <subcellularLocation>
        <location evidence="1">Cell membrane</location>
        <topology evidence="1">Multi-pass membrane protein</topology>
    </subcellularLocation>
</comment>
<dbReference type="PANTHER" id="PTHR43124">
    <property type="entry name" value="PURINE EFFLUX PUMP PBUE"/>
    <property type="match status" value="1"/>
</dbReference>
<dbReference type="InterPro" id="IPR036259">
    <property type="entry name" value="MFS_trans_sf"/>
</dbReference>
<evidence type="ECO:0000313" key="8">
    <source>
        <dbReference type="EMBL" id="CAG6392008.1"/>
    </source>
</evidence>
<dbReference type="EMBL" id="CAJSLV010000042">
    <property type="protein sequence ID" value="CAG6392008.1"/>
    <property type="molecule type" value="Genomic_DNA"/>
</dbReference>
<feature type="transmembrane region" description="Helical" evidence="6">
    <location>
        <begin position="71"/>
        <end position="90"/>
    </location>
</feature>
<keyword evidence="5 6" id="KW-0472">Membrane</keyword>
<feature type="transmembrane region" description="Helical" evidence="6">
    <location>
        <begin position="130"/>
        <end position="152"/>
    </location>
</feature>
<feature type="domain" description="Major facilitator superfamily (MFS) profile" evidence="7">
    <location>
        <begin position="1"/>
        <end position="171"/>
    </location>
</feature>
<dbReference type="GO" id="GO:0005886">
    <property type="term" value="C:plasma membrane"/>
    <property type="evidence" value="ECO:0007669"/>
    <property type="project" value="UniProtKB-SubCell"/>
</dbReference>
<dbReference type="Pfam" id="PF07690">
    <property type="entry name" value="MFS_1"/>
    <property type="match status" value="1"/>
</dbReference>
<evidence type="ECO:0000259" key="7">
    <source>
        <dbReference type="PROSITE" id="PS50850"/>
    </source>
</evidence>
<dbReference type="Proteomes" id="UP001152519">
    <property type="component" value="Unassembled WGS sequence"/>
</dbReference>
<dbReference type="AlphaFoldDB" id="A0A9W4GP47"/>
<dbReference type="Gene3D" id="1.20.1250.20">
    <property type="entry name" value="MFS general substrate transporter like domains"/>
    <property type="match status" value="1"/>
</dbReference>
<evidence type="ECO:0000256" key="4">
    <source>
        <dbReference type="ARBA" id="ARBA00022989"/>
    </source>
</evidence>
<reference evidence="8" key="1">
    <citation type="submission" date="2021-05" db="EMBL/GenBank/DDBJ databases">
        <authorList>
            <person name="Arsene-Ploetze F."/>
        </authorList>
    </citation>
    <scope>NUCLEOTIDE SEQUENCE</scope>
    <source>
        <strain evidence="8">DSM 42138</strain>
    </source>
</reference>
<evidence type="ECO:0000256" key="6">
    <source>
        <dbReference type="SAM" id="Phobius"/>
    </source>
</evidence>
<evidence type="ECO:0000256" key="3">
    <source>
        <dbReference type="ARBA" id="ARBA00022692"/>
    </source>
</evidence>
<protein>
    <recommendedName>
        <fullName evidence="7">Major facilitator superfamily (MFS) profile domain-containing protein</fullName>
    </recommendedName>
</protein>
<keyword evidence="9" id="KW-1185">Reference proteome</keyword>
<organism evidence="8 9">
    <name type="scientific">Actinacidiphila cocklensis</name>
    <dbReference type="NCBI Taxonomy" id="887465"/>
    <lineage>
        <taxon>Bacteria</taxon>
        <taxon>Bacillati</taxon>
        <taxon>Actinomycetota</taxon>
        <taxon>Actinomycetes</taxon>
        <taxon>Kitasatosporales</taxon>
        <taxon>Streptomycetaceae</taxon>
        <taxon>Actinacidiphila</taxon>
    </lineage>
</organism>
<dbReference type="InterPro" id="IPR050189">
    <property type="entry name" value="MFS_Efflux_Transporters"/>
</dbReference>
<evidence type="ECO:0000313" key="9">
    <source>
        <dbReference type="Proteomes" id="UP001152519"/>
    </source>
</evidence>
<keyword evidence="4 6" id="KW-1133">Transmembrane helix</keyword>
<dbReference type="InterPro" id="IPR011701">
    <property type="entry name" value="MFS"/>
</dbReference>
<evidence type="ECO:0000256" key="1">
    <source>
        <dbReference type="ARBA" id="ARBA00004651"/>
    </source>
</evidence>
<keyword evidence="3 6" id="KW-0812">Transmembrane</keyword>
<gene>
    <name evidence="8" type="ORF">SCOCK_140207</name>
</gene>
<dbReference type="InterPro" id="IPR020846">
    <property type="entry name" value="MFS_dom"/>
</dbReference>
<keyword evidence="2" id="KW-1003">Cell membrane</keyword>
<proteinExistence type="predicted"/>
<dbReference type="GO" id="GO:0022857">
    <property type="term" value="F:transmembrane transporter activity"/>
    <property type="evidence" value="ECO:0007669"/>
    <property type="project" value="InterPro"/>
</dbReference>
<dbReference type="SUPFAM" id="SSF103473">
    <property type="entry name" value="MFS general substrate transporter"/>
    <property type="match status" value="1"/>
</dbReference>
<dbReference type="PROSITE" id="PS50850">
    <property type="entry name" value="MFS"/>
    <property type="match status" value="1"/>
</dbReference>